<dbReference type="Pfam" id="PF13245">
    <property type="entry name" value="AAA_19"/>
    <property type="match status" value="1"/>
</dbReference>
<dbReference type="GO" id="GO:0009338">
    <property type="term" value="C:exodeoxyribonuclease V complex"/>
    <property type="evidence" value="ECO:0007669"/>
    <property type="project" value="InterPro"/>
</dbReference>
<evidence type="ECO:0000256" key="5">
    <source>
        <dbReference type="ARBA" id="ARBA00022806"/>
    </source>
</evidence>
<comment type="catalytic activity">
    <reaction evidence="11">
        <text>ATP + H2O = ADP + phosphate + H(+)</text>
        <dbReference type="Rhea" id="RHEA:13065"/>
        <dbReference type="ChEBI" id="CHEBI:15377"/>
        <dbReference type="ChEBI" id="CHEBI:15378"/>
        <dbReference type="ChEBI" id="CHEBI:30616"/>
        <dbReference type="ChEBI" id="CHEBI:43474"/>
        <dbReference type="ChEBI" id="CHEBI:456216"/>
        <dbReference type="EC" id="5.6.2.3"/>
    </reaction>
</comment>
<dbReference type="RefSeq" id="WP_072429475.1">
    <property type="nucleotide sequence ID" value="NZ_FPKR01000012.1"/>
</dbReference>
<keyword evidence="9 11" id="KW-0234">DNA repair</keyword>
<comment type="function">
    <text evidence="11">A helicase/nuclease that prepares dsDNA breaks (DSB) for recombinational DNA repair. Binds to DSBs and unwinds DNA via a highly rapid and processive ATP-dependent bidirectional helicase activity. Unwinds dsDNA until it encounters a Chi (crossover hotspot instigator) sequence from the 3' direction. Cuts ssDNA a few nucleotides 3' to the Chi site. The properties and activities of the enzyme are changed at Chi. The Chi-altered holoenzyme produces a long 3'-ssDNA overhang and facilitates RecA-binding to the ssDNA for homologous DNA recombination and repair. Holoenzyme degrades any linearized DNA that is unable to undergo homologous recombination. In the holoenzyme this subunit has ssDNA-dependent ATPase and 5'-3' helicase activity. When added to pre-assembled RecBC greatly stimulates nuclease activity and augments holoenzyme processivity. Negatively regulates the RecA-loading ability of RecBCD.</text>
</comment>
<evidence type="ECO:0000256" key="1">
    <source>
        <dbReference type="ARBA" id="ARBA00022722"/>
    </source>
</evidence>
<dbReference type="Pfam" id="PF13538">
    <property type="entry name" value="UvrD_C_2"/>
    <property type="match status" value="1"/>
</dbReference>
<dbReference type="NCBIfam" id="TIGR01447">
    <property type="entry name" value="recD"/>
    <property type="match status" value="1"/>
</dbReference>
<dbReference type="EMBL" id="FPKR01000012">
    <property type="protein sequence ID" value="SFZ78447.1"/>
    <property type="molecule type" value="Genomic_DNA"/>
</dbReference>
<dbReference type="GO" id="GO:0000724">
    <property type="term" value="P:double-strand break repair via homologous recombination"/>
    <property type="evidence" value="ECO:0007669"/>
    <property type="project" value="UniProtKB-UniRule"/>
</dbReference>
<dbReference type="GO" id="GO:0016887">
    <property type="term" value="F:ATP hydrolysis activity"/>
    <property type="evidence" value="ECO:0007669"/>
    <property type="project" value="RHEA"/>
</dbReference>
<dbReference type="AlphaFoldDB" id="A0A1K2HNX0"/>
<name>A0A1K2HNX0_9NEIS</name>
<feature type="domain" description="RecBCD enzyme subunit RecD N-terminal" evidence="13">
    <location>
        <begin position="7"/>
        <end position="95"/>
    </location>
</feature>
<keyword evidence="5 11" id="KW-0347">Helicase</keyword>
<comment type="subunit">
    <text evidence="11">Heterotrimer of RecB, RecC and RecD. All subunits contribute to DNA-binding.</text>
</comment>
<dbReference type="GO" id="GO:0003677">
    <property type="term" value="F:DNA binding"/>
    <property type="evidence" value="ECO:0007669"/>
    <property type="project" value="UniProtKB-UniRule"/>
</dbReference>
<reference evidence="14 15" key="1">
    <citation type="submission" date="2016-11" db="EMBL/GenBank/DDBJ databases">
        <authorList>
            <person name="Jaros S."/>
            <person name="Januszkiewicz K."/>
            <person name="Wedrychowicz H."/>
        </authorList>
    </citation>
    <scope>NUCLEOTIDE SEQUENCE [LARGE SCALE GENOMIC DNA]</scope>
    <source>
        <strain evidence="14 15">DSM 18899</strain>
    </source>
</reference>
<sequence>MINTALLPPFAAELLEWLGQAFPAAPETALQLAALTLRGASEGHVCIALAQVAGQSWQGERLPALADCLAALDASGFVGAPGDYAPFVRDGERLYLARLWADETELARMLHERAGPSALAPEQVKAALTPLFAGSAPQDGQRLAAATALLNRIALISGGPGTGKTTTVAKVLAALLQLEPRCRIVLAAPTGRAAARMVEALNGAKQQLGLDLVAQAALPHRAQTLHRLLGYRPDSATPRHGPDNPLALDALVVDEASMIDLALFRRLLAALPVQARLILLGDRDQLASVEAGSAFAELVDLAGHSAPAWARLQAATGTEGQPPAAPLCAGPALQDGIARLQHSHRFGADSGIGALARSVNAGDVPATLALLQAGRADVDWQPGRVIDWLPQLLDALAPQLADYRAAIARHDFPAALAAFNRLRLLCAVREGPVGVAAINRLIETRLMQQDVRRNPWYAGRAVIVRANDAALGLANGDVGLTLAGPDGLRVHFADGEGSRAWAPARLPSHDSAFALTVHQSQGSEFQAVWLLLPDEEVAVLSRSLVYTALTRARRSVKLWGSGTTLAVGLGRETRRASGLAERLRALAGVA</sequence>
<dbReference type="OrthoDB" id="9803432at2"/>
<dbReference type="Proteomes" id="UP000186513">
    <property type="component" value="Unassembled WGS sequence"/>
</dbReference>
<evidence type="ECO:0000256" key="3">
    <source>
        <dbReference type="ARBA" id="ARBA00022763"/>
    </source>
</evidence>
<feature type="domain" description="UvrD-like helicase C-terminal" evidence="12">
    <location>
        <begin position="512"/>
        <end position="556"/>
    </location>
</feature>
<keyword evidence="1 11" id="KW-0540">Nuclease</keyword>
<dbReference type="CDD" id="cd18809">
    <property type="entry name" value="SF1_C_RecD"/>
    <property type="match status" value="1"/>
</dbReference>
<dbReference type="InterPro" id="IPR006344">
    <property type="entry name" value="RecD"/>
</dbReference>
<evidence type="ECO:0000313" key="15">
    <source>
        <dbReference type="Proteomes" id="UP000186513"/>
    </source>
</evidence>
<evidence type="ECO:0000256" key="6">
    <source>
        <dbReference type="ARBA" id="ARBA00022839"/>
    </source>
</evidence>
<comment type="miscellaneous">
    <text evidence="11">In the RecBCD complex, RecB has a slow 3'-5' helicase, an exonuclease activity and loads RecA onto ssDNA, RecD has a fast 5'-3' helicase activity, while RecC stimulates the ATPase and processivity of the RecB helicase and contributes to recognition of the Chi site.</text>
</comment>
<evidence type="ECO:0000256" key="8">
    <source>
        <dbReference type="ARBA" id="ARBA00023125"/>
    </source>
</evidence>
<comment type="similarity">
    <text evidence="11">Belongs to the RecD family.</text>
</comment>
<keyword evidence="8 11" id="KW-0238">DNA-binding</keyword>
<proteinExistence type="inferred from homology"/>
<dbReference type="SUPFAM" id="SSF52540">
    <property type="entry name" value="P-loop containing nucleoside triphosphate hydrolases"/>
    <property type="match status" value="1"/>
</dbReference>
<dbReference type="GO" id="GO:0043139">
    <property type="term" value="F:5'-3' DNA helicase activity"/>
    <property type="evidence" value="ECO:0007669"/>
    <property type="project" value="UniProtKB-UniRule"/>
</dbReference>
<dbReference type="GO" id="GO:0017116">
    <property type="term" value="F:single-stranded DNA helicase activity"/>
    <property type="evidence" value="ECO:0007669"/>
    <property type="project" value="TreeGrafter"/>
</dbReference>
<dbReference type="HAMAP" id="MF_01487">
    <property type="entry name" value="RecD"/>
    <property type="match status" value="1"/>
</dbReference>
<evidence type="ECO:0000259" key="12">
    <source>
        <dbReference type="Pfam" id="PF13538"/>
    </source>
</evidence>
<evidence type="ECO:0000256" key="11">
    <source>
        <dbReference type="HAMAP-Rule" id="MF_01487"/>
    </source>
</evidence>
<keyword evidence="3 11" id="KW-0227">DNA damage</keyword>
<evidence type="ECO:0000313" key="14">
    <source>
        <dbReference type="EMBL" id="SFZ78447.1"/>
    </source>
</evidence>
<evidence type="ECO:0000259" key="13">
    <source>
        <dbReference type="Pfam" id="PF21185"/>
    </source>
</evidence>
<dbReference type="InterPro" id="IPR041851">
    <property type="entry name" value="RecD_N_sf"/>
</dbReference>
<dbReference type="EC" id="5.6.2.3" evidence="11"/>
<dbReference type="PANTHER" id="PTHR43788">
    <property type="entry name" value="DNA2/NAM7 HELICASE FAMILY MEMBER"/>
    <property type="match status" value="1"/>
</dbReference>
<dbReference type="Gene3D" id="3.40.50.300">
    <property type="entry name" value="P-loop containing nucleotide triphosphate hydrolases"/>
    <property type="match status" value="3"/>
</dbReference>
<keyword evidence="6 11" id="KW-0269">Exonuclease</keyword>
<evidence type="ECO:0000256" key="7">
    <source>
        <dbReference type="ARBA" id="ARBA00022840"/>
    </source>
</evidence>
<dbReference type="InterPro" id="IPR049550">
    <property type="entry name" value="RecD_N"/>
</dbReference>
<dbReference type="GO" id="GO:0008854">
    <property type="term" value="F:exodeoxyribonuclease V activity"/>
    <property type="evidence" value="ECO:0007669"/>
    <property type="project" value="InterPro"/>
</dbReference>
<evidence type="ECO:0000256" key="2">
    <source>
        <dbReference type="ARBA" id="ARBA00022741"/>
    </source>
</evidence>
<evidence type="ECO:0000256" key="10">
    <source>
        <dbReference type="ARBA" id="ARBA00023235"/>
    </source>
</evidence>
<dbReference type="Gene3D" id="1.10.10.1020">
    <property type="entry name" value="RecBCD complex, subunit RecD, N-terminal domain"/>
    <property type="match status" value="1"/>
</dbReference>
<accession>A0A1K2HNX0</accession>
<keyword evidence="15" id="KW-1185">Reference proteome</keyword>
<protein>
    <recommendedName>
        <fullName evidence="11">RecBCD enzyme subunit RecD</fullName>
        <ecNumber evidence="11">5.6.2.3</ecNumber>
    </recommendedName>
    <alternativeName>
        <fullName evidence="11">DNA 5'-3' helicase subunit RecD</fullName>
    </alternativeName>
    <alternativeName>
        <fullName evidence="11">Exonuclease V subunit RecD</fullName>
        <shortName evidence="11">ExoV subunit RecD</shortName>
    </alternativeName>
    <alternativeName>
        <fullName evidence="11">Helicase/nuclease RecBCD subunit RecD</fullName>
    </alternativeName>
</protein>
<keyword evidence="10 11" id="KW-0413">Isomerase</keyword>
<dbReference type="InterPro" id="IPR027417">
    <property type="entry name" value="P-loop_NTPase"/>
</dbReference>
<feature type="binding site" evidence="11">
    <location>
        <begin position="158"/>
        <end position="165"/>
    </location>
    <ligand>
        <name>ATP</name>
        <dbReference type="ChEBI" id="CHEBI:30616"/>
    </ligand>
</feature>
<keyword evidence="7 11" id="KW-0067">ATP-binding</keyword>
<dbReference type="InterPro" id="IPR050534">
    <property type="entry name" value="Coronavir_polyprotein_1ab"/>
</dbReference>
<dbReference type="CDD" id="cd17933">
    <property type="entry name" value="DEXSc_RecD-like"/>
    <property type="match status" value="1"/>
</dbReference>
<dbReference type="GO" id="GO:0005524">
    <property type="term" value="F:ATP binding"/>
    <property type="evidence" value="ECO:0007669"/>
    <property type="project" value="UniProtKB-UniRule"/>
</dbReference>
<dbReference type="PANTHER" id="PTHR43788:SF6">
    <property type="entry name" value="DNA HELICASE B"/>
    <property type="match status" value="1"/>
</dbReference>
<dbReference type="Pfam" id="PF21185">
    <property type="entry name" value="RecD_N"/>
    <property type="match status" value="1"/>
</dbReference>
<keyword evidence="2 11" id="KW-0547">Nucleotide-binding</keyword>
<organism evidence="14 15">
    <name type="scientific">Chitinimonas taiwanensis DSM 18899</name>
    <dbReference type="NCBI Taxonomy" id="1121279"/>
    <lineage>
        <taxon>Bacteria</taxon>
        <taxon>Pseudomonadati</taxon>
        <taxon>Pseudomonadota</taxon>
        <taxon>Betaproteobacteria</taxon>
        <taxon>Neisseriales</taxon>
        <taxon>Chitinibacteraceae</taxon>
        <taxon>Chitinimonas</taxon>
    </lineage>
</organism>
<keyword evidence="4 11" id="KW-0378">Hydrolase</keyword>
<gene>
    <name evidence="11" type="primary">recD</name>
    <name evidence="14" type="ORF">SAMN02745887_02988</name>
</gene>
<dbReference type="STRING" id="1121279.SAMN02745887_02988"/>
<evidence type="ECO:0000256" key="9">
    <source>
        <dbReference type="ARBA" id="ARBA00023204"/>
    </source>
</evidence>
<dbReference type="InterPro" id="IPR027785">
    <property type="entry name" value="UvrD-like_helicase_C"/>
</dbReference>
<evidence type="ECO:0000256" key="4">
    <source>
        <dbReference type="ARBA" id="ARBA00022801"/>
    </source>
</evidence>